<dbReference type="PANTHER" id="PTHR30627:SF2">
    <property type="entry name" value="PEPTIDOGLYCAN D,D-TRANSPEPTIDASE MRDA"/>
    <property type="match status" value="1"/>
</dbReference>
<evidence type="ECO:0000256" key="7">
    <source>
        <dbReference type="ARBA" id="ARBA00022692"/>
    </source>
</evidence>
<dbReference type="SUPFAM" id="SSF56601">
    <property type="entry name" value="beta-lactamase/transpeptidase-like"/>
    <property type="match status" value="1"/>
</dbReference>
<dbReference type="GO" id="GO:0071555">
    <property type="term" value="P:cell wall organization"/>
    <property type="evidence" value="ECO:0007669"/>
    <property type="project" value="UniProtKB-KW"/>
</dbReference>
<evidence type="ECO:0000256" key="4">
    <source>
        <dbReference type="ARBA" id="ARBA00022519"/>
    </source>
</evidence>
<dbReference type="OrthoDB" id="9766847at2"/>
<evidence type="ECO:0000259" key="14">
    <source>
        <dbReference type="Pfam" id="PF00905"/>
    </source>
</evidence>
<evidence type="ECO:0000256" key="13">
    <source>
        <dbReference type="ARBA" id="ARBA00023316"/>
    </source>
</evidence>
<evidence type="ECO:0000256" key="3">
    <source>
        <dbReference type="ARBA" id="ARBA00022475"/>
    </source>
</evidence>
<comment type="subcellular location">
    <subcellularLocation>
        <location evidence="2">Cell membrane</location>
    </subcellularLocation>
    <subcellularLocation>
        <location evidence="1">Membrane</location>
        <topology evidence="1">Single-pass membrane protein</topology>
    </subcellularLocation>
</comment>
<keyword evidence="10" id="KW-0573">Peptidoglycan synthesis</keyword>
<dbReference type="InterPro" id="IPR005311">
    <property type="entry name" value="PBP_dimer"/>
</dbReference>
<dbReference type="GO" id="GO:0006508">
    <property type="term" value="P:proteolysis"/>
    <property type="evidence" value="ECO:0007669"/>
    <property type="project" value="UniProtKB-KW"/>
</dbReference>
<keyword evidence="13" id="KW-0961">Cell wall biogenesis/degradation</keyword>
<keyword evidence="4" id="KW-0997">Cell inner membrane</keyword>
<evidence type="ECO:0000256" key="2">
    <source>
        <dbReference type="ARBA" id="ARBA00004236"/>
    </source>
</evidence>
<dbReference type="NCBIfam" id="TIGR03423">
    <property type="entry name" value="pbp2_mrdA"/>
    <property type="match status" value="1"/>
</dbReference>
<dbReference type="FunFam" id="3.40.710.10:FF:000024">
    <property type="entry name" value="Penicillin-binding protein 2"/>
    <property type="match status" value="1"/>
</dbReference>
<keyword evidence="9" id="KW-0133">Cell shape</keyword>
<reference evidence="17" key="1">
    <citation type="submission" date="2016-10" db="EMBL/GenBank/DDBJ databases">
        <authorList>
            <person name="Varghese N."/>
            <person name="Submissions S."/>
        </authorList>
    </citation>
    <scope>NUCLEOTIDE SEQUENCE [LARGE SCALE GENOMIC DNA]</scope>
    <source>
        <strain evidence="17">DSM 16995</strain>
    </source>
</reference>
<dbReference type="RefSeq" id="WP_092158537.1">
    <property type="nucleotide sequence ID" value="NZ_FNGA01000001.1"/>
</dbReference>
<gene>
    <name evidence="16" type="ORF">SAMN05660337_0859</name>
</gene>
<dbReference type="PANTHER" id="PTHR30627">
    <property type="entry name" value="PEPTIDOGLYCAN D,D-TRANSPEPTIDASE"/>
    <property type="match status" value="1"/>
</dbReference>
<protein>
    <submittedName>
        <fullName evidence="16">Penicillin-binding protein 2</fullName>
    </submittedName>
</protein>
<name>A0A1G9D095_9BACT</name>
<evidence type="ECO:0000256" key="9">
    <source>
        <dbReference type="ARBA" id="ARBA00022960"/>
    </source>
</evidence>
<evidence type="ECO:0000256" key="10">
    <source>
        <dbReference type="ARBA" id="ARBA00022984"/>
    </source>
</evidence>
<dbReference type="InterPro" id="IPR001460">
    <property type="entry name" value="PCN-bd_Tpept"/>
</dbReference>
<dbReference type="GO" id="GO:0008658">
    <property type="term" value="F:penicillin binding"/>
    <property type="evidence" value="ECO:0007669"/>
    <property type="project" value="InterPro"/>
</dbReference>
<evidence type="ECO:0000259" key="15">
    <source>
        <dbReference type="Pfam" id="PF03717"/>
    </source>
</evidence>
<dbReference type="InterPro" id="IPR036138">
    <property type="entry name" value="PBP_dimer_sf"/>
</dbReference>
<dbReference type="InterPro" id="IPR012338">
    <property type="entry name" value="Beta-lactam/transpept-like"/>
</dbReference>
<keyword evidence="7" id="KW-0812">Transmembrane</keyword>
<dbReference type="InterPro" id="IPR050515">
    <property type="entry name" value="Beta-lactam/transpept"/>
</dbReference>
<evidence type="ECO:0000256" key="12">
    <source>
        <dbReference type="ARBA" id="ARBA00023136"/>
    </source>
</evidence>
<dbReference type="STRING" id="246191.SAMN05660337_0859"/>
<dbReference type="EMBL" id="FNGA01000001">
    <property type="protein sequence ID" value="SDK57342.1"/>
    <property type="molecule type" value="Genomic_DNA"/>
</dbReference>
<keyword evidence="17" id="KW-1185">Reference proteome</keyword>
<evidence type="ECO:0000313" key="17">
    <source>
        <dbReference type="Proteomes" id="UP000199053"/>
    </source>
</evidence>
<dbReference type="GO" id="GO:0005886">
    <property type="term" value="C:plasma membrane"/>
    <property type="evidence" value="ECO:0007669"/>
    <property type="project" value="UniProtKB-SubCell"/>
</dbReference>
<feature type="domain" description="Penicillin-binding protein dimerisation" evidence="15">
    <location>
        <begin position="60"/>
        <end position="229"/>
    </location>
</feature>
<feature type="domain" description="Penicillin-binding protein transpeptidase" evidence="14">
    <location>
        <begin position="262"/>
        <end position="588"/>
    </location>
</feature>
<dbReference type="Proteomes" id="UP000199053">
    <property type="component" value="Unassembled WGS sequence"/>
</dbReference>
<keyword evidence="6" id="KW-0645">Protease</keyword>
<accession>A0A1G9D095</accession>
<dbReference type="Gene3D" id="3.40.710.10">
    <property type="entry name" value="DD-peptidase/beta-lactamase superfamily"/>
    <property type="match status" value="1"/>
</dbReference>
<sequence length="603" mass="67287">MSSLYEAKSQQPPKTGLLLLQGLILLLFCVFALRFWFLQIHKGAYFAEQAKNNQLRQDRLYAPRGLIRDRTGKLLSLNEPAYALGLVREDCKDLEATLKTVSEWTGEDLLKLKETFKKSRKRVKPFEPLILAPNLTFKQVAMIEANALHWPGLEVVVRPRRQYLQGPLLSHVLGYVAESGEDELEADEDLAVGDFVGKQGLESVLEKRFRGVKGRRQLEVDATGRRLKERILSPPVAGEDIDLSIDLGLQELGGKLLKGKAGAVVVMNPDNGQILAFVSSPSYDNNSFTSGLSQKEWAELRDDPMHPLQNRVIQSVYPPGSVFKIAVAACGLHYNMINPKDTVYCPGFVKLGKYTFRCWKRGGHGDVNLEDALVQSCDVYFYKLGMKLGVDRISDFAKKAGFGELTGISLPHEKPGLIPSRVWKRKRFGEMWHPGENLNMAIGQGYTLTSPLQVARFLSSIVNGGRLLRPQLLAGEPAEEQGRIPMTEEQLQIIRKAMIETVDGPRGTARRLRMKGVVVGGKTGTAQVVKLTDELKKMKDEDIPYKYRDHAWMVSFAERGDQRYVVVCLIEHGLHGGSGAGPVVKALYKYLYAEQPKDEGVGN</sequence>
<evidence type="ECO:0000256" key="6">
    <source>
        <dbReference type="ARBA" id="ARBA00022670"/>
    </source>
</evidence>
<proteinExistence type="predicted"/>
<keyword evidence="11" id="KW-1133">Transmembrane helix</keyword>
<dbReference type="GO" id="GO:0071972">
    <property type="term" value="F:peptidoglycan L,D-transpeptidase activity"/>
    <property type="evidence" value="ECO:0007669"/>
    <property type="project" value="TreeGrafter"/>
</dbReference>
<evidence type="ECO:0000256" key="1">
    <source>
        <dbReference type="ARBA" id="ARBA00004167"/>
    </source>
</evidence>
<keyword evidence="3" id="KW-1003">Cell membrane</keyword>
<dbReference type="Pfam" id="PF03717">
    <property type="entry name" value="PBP_dimer"/>
    <property type="match status" value="1"/>
</dbReference>
<keyword evidence="8" id="KW-0378">Hydrolase</keyword>
<organism evidence="16 17">
    <name type="scientific">Maridesulfovibrio ferrireducens</name>
    <dbReference type="NCBI Taxonomy" id="246191"/>
    <lineage>
        <taxon>Bacteria</taxon>
        <taxon>Pseudomonadati</taxon>
        <taxon>Thermodesulfobacteriota</taxon>
        <taxon>Desulfovibrionia</taxon>
        <taxon>Desulfovibrionales</taxon>
        <taxon>Desulfovibrionaceae</taxon>
        <taxon>Maridesulfovibrio</taxon>
    </lineage>
</organism>
<keyword evidence="12" id="KW-0472">Membrane</keyword>
<dbReference type="Gene3D" id="3.90.1310.10">
    <property type="entry name" value="Penicillin-binding protein 2a (Domain 2)"/>
    <property type="match status" value="1"/>
</dbReference>
<dbReference type="GO" id="GO:0009252">
    <property type="term" value="P:peptidoglycan biosynthetic process"/>
    <property type="evidence" value="ECO:0007669"/>
    <property type="project" value="UniProtKB-KW"/>
</dbReference>
<dbReference type="Pfam" id="PF00905">
    <property type="entry name" value="Transpeptidase"/>
    <property type="match status" value="1"/>
</dbReference>
<evidence type="ECO:0000256" key="11">
    <source>
        <dbReference type="ARBA" id="ARBA00022989"/>
    </source>
</evidence>
<evidence type="ECO:0000256" key="8">
    <source>
        <dbReference type="ARBA" id="ARBA00022801"/>
    </source>
</evidence>
<evidence type="ECO:0000256" key="5">
    <source>
        <dbReference type="ARBA" id="ARBA00022645"/>
    </source>
</evidence>
<dbReference type="AlphaFoldDB" id="A0A1G9D095"/>
<dbReference type="GO" id="GO:0009002">
    <property type="term" value="F:serine-type D-Ala-D-Ala carboxypeptidase activity"/>
    <property type="evidence" value="ECO:0007669"/>
    <property type="project" value="InterPro"/>
</dbReference>
<dbReference type="SUPFAM" id="SSF56519">
    <property type="entry name" value="Penicillin binding protein dimerisation domain"/>
    <property type="match status" value="1"/>
</dbReference>
<dbReference type="GO" id="GO:0008360">
    <property type="term" value="P:regulation of cell shape"/>
    <property type="evidence" value="ECO:0007669"/>
    <property type="project" value="UniProtKB-KW"/>
</dbReference>
<keyword evidence="5" id="KW-0121">Carboxypeptidase</keyword>
<evidence type="ECO:0000313" key="16">
    <source>
        <dbReference type="EMBL" id="SDK57342.1"/>
    </source>
</evidence>
<dbReference type="InterPro" id="IPR017790">
    <property type="entry name" value="Penicillin-binding_protein_2"/>
</dbReference>